<keyword evidence="4" id="KW-1185">Reference proteome</keyword>
<dbReference type="eggNOG" id="COG1940">
    <property type="taxonomic scope" value="Bacteria"/>
</dbReference>
<dbReference type="Pfam" id="PF00480">
    <property type="entry name" value="ROK"/>
    <property type="match status" value="1"/>
</dbReference>
<dbReference type="PANTHER" id="PTHR18964">
    <property type="entry name" value="ROK (REPRESSOR, ORF, KINASE) FAMILY"/>
    <property type="match status" value="1"/>
</dbReference>
<dbReference type="HOGENOM" id="CLU_036604_0_4_11"/>
<reference evidence="3 4" key="1">
    <citation type="submission" date="2011-11" db="EMBL/GenBank/DDBJ databases">
        <title>The Noncontiguous Finished sequence of Saccharomonospora cyanea NA-134.</title>
        <authorList>
            <consortium name="US DOE Joint Genome Institute"/>
            <person name="Lucas S."/>
            <person name="Han J."/>
            <person name="Lapidus A."/>
            <person name="Cheng J.-F."/>
            <person name="Goodwin L."/>
            <person name="Pitluck S."/>
            <person name="Peters L."/>
            <person name="Ovchinnikova G."/>
            <person name="Lu M."/>
            <person name="Detter J.C."/>
            <person name="Han C."/>
            <person name="Tapia R."/>
            <person name="Land M."/>
            <person name="Hauser L."/>
            <person name="Kyrpides N."/>
            <person name="Ivanova N."/>
            <person name="Pagani I."/>
            <person name="Brambilla E.-M."/>
            <person name="Klenk H.-P."/>
            <person name="Woyke T."/>
        </authorList>
    </citation>
    <scope>NUCLEOTIDE SEQUENCE [LARGE SCALE GENOMIC DNA]</scope>
    <source>
        <strain evidence="3 4">NA-134</strain>
    </source>
</reference>
<dbReference type="AlphaFoldDB" id="H5XLM1"/>
<dbReference type="Proteomes" id="UP000002791">
    <property type="component" value="Chromosome"/>
</dbReference>
<protein>
    <submittedName>
        <fullName evidence="3">Transcriptional regulator/sugar kinase</fullName>
    </submittedName>
</protein>
<feature type="region of interest" description="Disordered" evidence="2">
    <location>
        <begin position="324"/>
        <end position="347"/>
    </location>
</feature>
<dbReference type="InterPro" id="IPR000600">
    <property type="entry name" value="ROK"/>
</dbReference>
<feature type="compositionally biased region" description="Basic and acidic residues" evidence="2">
    <location>
        <begin position="324"/>
        <end position="334"/>
    </location>
</feature>
<organism evidence="3 4">
    <name type="scientific">Saccharomonospora cyanea NA-134</name>
    <dbReference type="NCBI Taxonomy" id="882082"/>
    <lineage>
        <taxon>Bacteria</taxon>
        <taxon>Bacillati</taxon>
        <taxon>Actinomycetota</taxon>
        <taxon>Actinomycetes</taxon>
        <taxon>Pseudonocardiales</taxon>
        <taxon>Pseudonocardiaceae</taxon>
        <taxon>Saccharomonospora</taxon>
    </lineage>
</organism>
<dbReference type="STRING" id="882082.SaccyDRAFT_2025"/>
<dbReference type="OrthoDB" id="9810372at2"/>
<dbReference type="RefSeq" id="WP_005455836.1">
    <property type="nucleotide sequence ID" value="NZ_CM001440.1"/>
</dbReference>
<dbReference type="EMBL" id="CM001440">
    <property type="protein sequence ID" value="EHR60919.1"/>
    <property type="molecule type" value="Genomic_DNA"/>
</dbReference>
<dbReference type="GO" id="GO:0016301">
    <property type="term" value="F:kinase activity"/>
    <property type="evidence" value="ECO:0007669"/>
    <property type="project" value="UniProtKB-KW"/>
</dbReference>
<evidence type="ECO:0000313" key="3">
    <source>
        <dbReference type="EMBL" id="EHR60919.1"/>
    </source>
</evidence>
<dbReference type="PANTHER" id="PTHR18964:SF149">
    <property type="entry name" value="BIFUNCTIONAL UDP-N-ACETYLGLUCOSAMINE 2-EPIMERASE_N-ACETYLMANNOSAMINE KINASE"/>
    <property type="match status" value="1"/>
</dbReference>
<evidence type="ECO:0000256" key="1">
    <source>
        <dbReference type="ARBA" id="ARBA00006479"/>
    </source>
</evidence>
<dbReference type="InterPro" id="IPR043129">
    <property type="entry name" value="ATPase_NBD"/>
</dbReference>
<proteinExistence type="inferred from homology"/>
<evidence type="ECO:0000256" key="2">
    <source>
        <dbReference type="SAM" id="MobiDB-lite"/>
    </source>
</evidence>
<comment type="similarity">
    <text evidence="1">Belongs to the ROK (NagC/XylR) family.</text>
</comment>
<accession>H5XLM1</accession>
<keyword evidence="3" id="KW-0808">Transferase</keyword>
<sequence>MSDALDTSAPAPHRPAVVALDVGGTFVKWLVADHTGVLRQGSSPTRAADGPERAFRGVLDTVDAALAAIPATHTAVGVGVAVPGTVDERRGVCVHSENLGWRELPVARRLRAHTGLPVGFGHDVRTGATAEWRLGAGRGVADQVYVSVGTGLAAALLLDGRMVSSGGYAGEIGHGGAADGEACVCGGRGCAETVASAAAIARRYTAASGVAVDGARDVLARALDGDLLARRVWDDAVEVLSALVADLVRVTGAAHVVVGGGLVHAGDALLTPLREQVRARLTVHPDPRIVPAALGGSAGSWGAALLGWQAAEADLDPIVAAYADEARRPAERPHRTPGHPFRQRSEQ</sequence>
<gene>
    <name evidence="3" type="ORF">SaccyDRAFT_2025</name>
</gene>
<dbReference type="SUPFAM" id="SSF53067">
    <property type="entry name" value="Actin-like ATPase domain"/>
    <property type="match status" value="1"/>
</dbReference>
<evidence type="ECO:0000313" key="4">
    <source>
        <dbReference type="Proteomes" id="UP000002791"/>
    </source>
</evidence>
<name>H5XLM1_9PSEU</name>
<keyword evidence="3" id="KW-0418">Kinase</keyword>
<dbReference type="Gene3D" id="3.30.420.40">
    <property type="match status" value="2"/>
</dbReference>